<dbReference type="KEGG" id="moo:BWL13_02477"/>
<sequence>MAGNIIVGVTGASVSRRAVDWAIERATRRRQSIELISVVGGAIGAIGEAEVLGAAQTATQQLLDGEAKRVADAGVPVSTRVESGNPVTKLVEASAGAAVLVIGSDYRGTGSGPARGVHGIRIAAGATCPVVVVPDRDLGEGMGVVVGVDGSDVTEHAIEFAASEADRLGEPLIAVSVWTPVNTPRNAMEVYPDLYLANMQSMTEEVLALSLAGLSSRYPDLRIVRRVERGHPSQVLTAIAADARMVVVGTHGRRALARFLLGSISQELLSHLPTVTAVVR</sequence>
<gene>
    <name evidence="3" type="ORF">BW34_00865</name>
</gene>
<dbReference type="CDD" id="cd00293">
    <property type="entry name" value="USP-like"/>
    <property type="match status" value="1"/>
</dbReference>
<dbReference type="OrthoDB" id="4931198at2"/>
<organism evidence="3 4">
    <name type="scientific">Microbacterium oleivorans</name>
    <dbReference type="NCBI Taxonomy" id="273677"/>
    <lineage>
        <taxon>Bacteria</taxon>
        <taxon>Bacillati</taxon>
        <taxon>Actinomycetota</taxon>
        <taxon>Actinomycetes</taxon>
        <taxon>Micrococcales</taxon>
        <taxon>Microbacteriaceae</taxon>
        <taxon>Microbacterium</taxon>
    </lineage>
</organism>
<protein>
    <submittedName>
        <fullName evidence="3">UspA domain-containing protein</fullName>
    </submittedName>
</protein>
<dbReference type="PANTHER" id="PTHR46268">
    <property type="entry name" value="STRESS RESPONSE PROTEIN NHAX"/>
    <property type="match status" value="1"/>
</dbReference>
<evidence type="ECO:0000313" key="4">
    <source>
        <dbReference type="Proteomes" id="UP000024001"/>
    </source>
</evidence>
<dbReference type="EMBL" id="JFYO01000003">
    <property type="protein sequence ID" value="EZP29016.1"/>
    <property type="molecule type" value="Genomic_DNA"/>
</dbReference>
<dbReference type="Gene3D" id="3.40.50.620">
    <property type="entry name" value="HUPs"/>
    <property type="match status" value="2"/>
</dbReference>
<dbReference type="Pfam" id="PF00582">
    <property type="entry name" value="Usp"/>
    <property type="match status" value="2"/>
</dbReference>
<dbReference type="InterPro" id="IPR006015">
    <property type="entry name" value="Universal_stress_UspA"/>
</dbReference>
<comment type="caution">
    <text evidence="3">The sequence shown here is derived from an EMBL/GenBank/DDBJ whole genome shotgun (WGS) entry which is preliminary data.</text>
</comment>
<keyword evidence="4" id="KW-1185">Reference proteome</keyword>
<dbReference type="PATRIC" id="fig|273677.3.peg.850"/>
<dbReference type="InterPro" id="IPR014729">
    <property type="entry name" value="Rossmann-like_a/b/a_fold"/>
</dbReference>
<evidence type="ECO:0000256" key="1">
    <source>
        <dbReference type="ARBA" id="ARBA00008791"/>
    </source>
</evidence>
<evidence type="ECO:0000259" key="2">
    <source>
        <dbReference type="Pfam" id="PF00582"/>
    </source>
</evidence>
<dbReference type="eggNOG" id="COG0589">
    <property type="taxonomic scope" value="Bacteria"/>
</dbReference>
<dbReference type="PRINTS" id="PR01438">
    <property type="entry name" value="UNVRSLSTRESS"/>
</dbReference>
<feature type="domain" description="UspA" evidence="2">
    <location>
        <begin position="1"/>
        <end position="134"/>
    </location>
</feature>
<accession>A0A031FXT2</accession>
<dbReference type="AlphaFoldDB" id="A0A031FXT2"/>
<comment type="similarity">
    <text evidence="1">Belongs to the universal stress protein A family.</text>
</comment>
<dbReference type="GeneID" id="91432834"/>
<dbReference type="RefSeq" id="WP_036309882.1">
    <property type="nucleotide sequence ID" value="NZ_CP031421.1"/>
</dbReference>
<reference evidence="3 4" key="1">
    <citation type="submission" date="2014-03" db="EMBL/GenBank/DDBJ databases">
        <title>Draft Genome Sequences of 13 Willow Endophytes.</title>
        <authorList>
            <person name="Gan H.Y."/>
            <person name="Gan H.M."/>
            <person name="Savka M.A."/>
            <person name="Hudson A.O."/>
        </authorList>
    </citation>
    <scope>NUCLEOTIDE SEQUENCE [LARGE SCALE GENOMIC DNA]</scope>
    <source>
        <strain evidence="3 4">RIT293</strain>
    </source>
</reference>
<proteinExistence type="inferred from homology"/>
<dbReference type="InterPro" id="IPR006016">
    <property type="entry name" value="UspA"/>
</dbReference>
<dbReference type="PANTHER" id="PTHR46268:SF6">
    <property type="entry name" value="UNIVERSAL STRESS PROTEIN UP12"/>
    <property type="match status" value="1"/>
</dbReference>
<name>A0A031FXT2_9MICO</name>
<dbReference type="SUPFAM" id="SSF52402">
    <property type="entry name" value="Adenine nucleotide alpha hydrolases-like"/>
    <property type="match status" value="2"/>
</dbReference>
<evidence type="ECO:0000313" key="3">
    <source>
        <dbReference type="EMBL" id="EZP29016.1"/>
    </source>
</evidence>
<feature type="domain" description="UspA" evidence="2">
    <location>
        <begin position="144"/>
        <end position="280"/>
    </location>
</feature>
<dbReference type="Proteomes" id="UP000024001">
    <property type="component" value="Unassembled WGS sequence"/>
</dbReference>